<comment type="caution">
    <text evidence="1">The sequence shown here is derived from an EMBL/GenBank/DDBJ whole genome shotgun (WGS) entry which is preliminary data.</text>
</comment>
<dbReference type="CDD" id="cd10801">
    <property type="entry name" value="LamB_YcsF_like_1"/>
    <property type="match status" value="1"/>
</dbReference>
<dbReference type="NCBIfam" id="NF003816">
    <property type="entry name" value="PRK05406.1-5"/>
    <property type="match status" value="1"/>
</dbReference>
<accession>A0A1E8CFR6</accession>
<evidence type="ECO:0008006" key="3">
    <source>
        <dbReference type="Google" id="ProtNLM"/>
    </source>
</evidence>
<dbReference type="InterPro" id="IPR011330">
    <property type="entry name" value="Glyco_hydro/deAcase_b/a-brl"/>
</dbReference>
<reference evidence="2" key="1">
    <citation type="submission" date="2016-07" db="EMBL/GenBank/DDBJ databases">
        <authorList>
            <person name="Florea S."/>
            <person name="Webb J.S."/>
            <person name="Jaromczyk J."/>
            <person name="Schardl C.L."/>
        </authorList>
    </citation>
    <scope>NUCLEOTIDE SEQUENCE [LARGE SCALE GENOMIC DNA]</scope>
    <source>
        <strain evidence="2">KCTC 42131</strain>
    </source>
</reference>
<dbReference type="Proteomes" id="UP000175669">
    <property type="component" value="Unassembled WGS sequence"/>
</dbReference>
<dbReference type="STRING" id="1524254.PHACT_15370"/>
<keyword evidence="2" id="KW-1185">Reference proteome</keyword>
<gene>
    <name evidence="1" type="ORF">PHACT_15370</name>
</gene>
<dbReference type="AlphaFoldDB" id="A0A1E8CFR6"/>
<dbReference type="SUPFAM" id="SSF88713">
    <property type="entry name" value="Glycoside hydrolase/deacetylase"/>
    <property type="match status" value="1"/>
</dbReference>
<name>A0A1E8CFR6_9GAMM</name>
<protein>
    <recommendedName>
        <fullName evidence="3">5-oxoprolinase (ATP-hydrolyzing) subunit A</fullName>
    </recommendedName>
</protein>
<dbReference type="Gene3D" id="3.20.20.370">
    <property type="entry name" value="Glycoside hydrolase/deacetylase"/>
    <property type="match status" value="1"/>
</dbReference>
<dbReference type="PANTHER" id="PTHR30292">
    <property type="entry name" value="UNCHARACTERIZED PROTEIN YBGL-RELATED"/>
    <property type="match status" value="1"/>
</dbReference>
<evidence type="ECO:0000313" key="1">
    <source>
        <dbReference type="EMBL" id="OFE11311.1"/>
    </source>
</evidence>
<organism evidence="1 2">
    <name type="scientific">Pseudohongiella acticola</name>
    <dbReference type="NCBI Taxonomy" id="1524254"/>
    <lineage>
        <taxon>Bacteria</taxon>
        <taxon>Pseudomonadati</taxon>
        <taxon>Pseudomonadota</taxon>
        <taxon>Gammaproteobacteria</taxon>
        <taxon>Pseudomonadales</taxon>
        <taxon>Pseudohongiellaceae</taxon>
        <taxon>Pseudohongiella</taxon>
    </lineage>
</organism>
<dbReference type="OrthoDB" id="9773478at2"/>
<dbReference type="PANTHER" id="PTHR30292:SF0">
    <property type="entry name" value="5-OXOPROLINASE SUBUNIT A"/>
    <property type="match status" value="1"/>
</dbReference>
<dbReference type="EMBL" id="MASR01000003">
    <property type="protein sequence ID" value="OFE11311.1"/>
    <property type="molecule type" value="Genomic_DNA"/>
</dbReference>
<dbReference type="NCBIfam" id="NF003814">
    <property type="entry name" value="PRK05406.1-3"/>
    <property type="match status" value="1"/>
</dbReference>
<dbReference type="Pfam" id="PF03746">
    <property type="entry name" value="LamB_YcsF"/>
    <property type="match status" value="1"/>
</dbReference>
<sequence>MQIDLNADLGEGGDFDQELLTLVSSANISCGAHAGSATDIRAALLTAKQYGVRIGAHPSYPDRNNMGRKVMAMTAKQLQLSLLEQLTSLQNLASEVSVAIRFVKPHGALYNQAARDLTLARQIADIIRSFDDSLTLVGLAGSQLLDAGREAGLDVCAEAFVDRAYQADGNLVPRAQTGAVIEDTEQAMQQALSIITGQRVMANDGSQITISADTLCIHGDTPQALKFARTLHNRLNEAGIQIRACL</sequence>
<dbReference type="InterPro" id="IPR005501">
    <property type="entry name" value="LamB/YcsF/PxpA-like"/>
</dbReference>
<proteinExistence type="predicted"/>
<dbReference type="GO" id="GO:0005975">
    <property type="term" value="P:carbohydrate metabolic process"/>
    <property type="evidence" value="ECO:0007669"/>
    <property type="project" value="InterPro"/>
</dbReference>
<evidence type="ECO:0000313" key="2">
    <source>
        <dbReference type="Proteomes" id="UP000175669"/>
    </source>
</evidence>